<dbReference type="InterPro" id="IPR013848">
    <property type="entry name" value="Methylthiotransferase_N"/>
</dbReference>
<dbReference type="SFLD" id="SFLDF00274">
    <property type="entry name" value="ribosomal_protein_S12_methylth"/>
    <property type="match status" value="1"/>
</dbReference>
<keyword evidence="2 8" id="KW-0963">Cytoplasm</keyword>
<dbReference type="GO" id="GO:0006400">
    <property type="term" value="P:tRNA modification"/>
    <property type="evidence" value="ECO:0007669"/>
    <property type="project" value="InterPro"/>
</dbReference>
<dbReference type="SMART" id="SM00729">
    <property type="entry name" value="Elp3"/>
    <property type="match status" value="1"/>
</dbReference>
<dbReference type="PROSITE" id="PS51918">
    <property type="entry name" value="RADICAL_SAM"/>
    <property type="match status" value="1"/>
</dbReference>
<dbReference type="GO" id="GO:0051539">
    <property type="term" value="F:4 iron, 4 sulfur cluster binding"/>
    <property type="evidence" value="ECO:0007669"/>
    <property type="project" value="UniProtKB-UniRule"/>
</dbReference>
<comment type="function">
    <text evidence="8">Catalyzes the methylthiolation of an aspartic acid residue of ribosomal protein uS12.</text>
</comment>
<dbReference type="PROSITE" id="PS50926">
    <property type="entry name" value="TRAM"/>
    <property type="match status" value="1"/>
</dbReference>
<dbReference type="SFLD" id="SFLDS00029">
    <property type="entry name" value="Radical_SAM"/>
    <property type="match status" value="1"/>
</dbReference>
<name>A0A521B7G9_9BACT</name>
<keyword evidence="13" id="KW-1185">Reference proteome</keyword>
<dbReference type="InterPro" id="IPR038135">
    <property type="entry name" value="Methylthiotransferase_N_sf"/>
</dbReference>
<feature type="binding site" evidence="8">
    <location>
        <position position="153"/>
    </location>
    <ligand>
        <name>[4Fe-4S] cluster</name>
        <dbReference type="ChEBI" id="CHEBI:49883"/>
        <label>2</label>
        <note>4Fe-4S-S-AdoMet</note>
    </ligand>
</feature>
<comment type="cofactor">
    <cofactor evidence="8">
        <name>[4Fe-4S] cluster</name>
        <dbReference type="ChEBI" id="CHEBI:49883"/>
    </cofactor>
    <text evidence="8">Binds 2 [4Fe-4S] clusters. One cluster is coordinated with 3 cysteines and an exchangeable S-adenosyl-L-methionine.</text>
</comment>
<dbReference type="PROSITE" id="PS51449">
    <property type="entry name" value="MTTASE_N"/>
    <property type="match status" value="1"/>
</dbReference>
<comment type="catalytic activity">
    <reaction evidence="8">
        <text>L-aspartate(89)-[ribosomal protein uS12]-hydrogen + (sulfur carrier)-SH + AH2 + 2 S-adenosyl-L-methionine = 3-methylsulfanyl-L-aspartate(89)-[ribosomal protein uS12]-hydrogen + (sulfur carrier)-H + 5'-deoxyadenosine + L-methionine + A + S-adenosyl-L-homocysteine + 2 H(+)</text>
        <dbReference type="Rhea" id="RHEA:37087"/>
        <dbReference type="Rhea" id="RHEA-COMP:10460"/>
        <dbReference type="Rhea" id="RHEA-COMP:10461"/>
        <dbReference type="Rhea" id="RHEA-COMP:14737"/>
        <dbReference type="Rhea" id="RHEA-COMP:14739"/>
        <dbReference type="ChEBI" id="CHEBI:13193"/>
        <dbReference type="ChEBI" id="CHEBI:15378"/>
        <dbReference type="ChEBI" id="CHEBI:17319"/>
        <dbReference type="ChEBI" id="CHEBI:17499"/>
        <dbReference type="ChEBI" id="CHEBI:29917"/>
        <dbReference type="ChEBI" id="CHEBI:29961"/>
        <dbReference type="ChEBI" id="CHEBI:57844"/>
        <dbReference type="ChEBI" id="CHEBI:57856"/>
        <dbReference type="ChEBI" id="CHEBI:59789"/>
        <dbReference type="ChEBI" id="CHEBI:64428"/>
        <dbReference type="ChEBI" id="CHEBI:73599"/>
        <dbReference type="EC" id="2.8.4.4"/>
    </reaction>
</comment>
<dbReference type="PANTHER" id="PTHR43837:SF1">
    <property type="entry name" value="RIBOSOMAL PROTEIN US12 METHYLTHIOTRANSFERASE RIMO"/>
    <property type="match status" value="1"/>
</dbReference>
<dbReference type="InterPro" id="IPR058240">
    <property type="entry name" value="rSAM_sf"/>
</dbReference>
<dbReference type="AlphaFoldDB" id="A0A521B7G9"/>
<dbReference type="GO" id="GO:0046872">
    <property type="term" value="F:metal ion binding"/>
    <property type="evidence" value="ECO:0007669"/>
    <property type="project" value="UniProtKB-KW"/>
</dbReference>
<accession>A0A521B7G9</accession>
<dbReference type="Pfam" id="PF18693">
    <property type="entry name" value="TRAM_2"/>
    <property type="match status" value="1"/>
</dbReference>
<feature type="binding site" evidence="8">
    <location>
        <position position="146"/>
    </location>
    <ligand>
        <name>[4Fe-4S] cluster</name>
        <dbReference type="ChEBI" id="CHEBI:49883"/>
        <label>2</label>
        <note>4Fe-4S-S-AdoMet</note>
    </ligand>
</feature>
<dbReference type="HAMAP" id="MF_01865">
    <property type="entry name" value="MTTase_RimO"/>
    <property type="match status" value="1"/>
</dbReference>
<keyword evidence="6 8" id="KW-0408">Iron</keyword>
<dbReference type="InterPro" id="IPR023404">
    <property type="entry name" value="rSAM_horseshoe"/>
</dbReference>
<evidence type="ECO:0000313" key="13">
    <source>
        <dbReference type="Proteomes" id="UP000317315"/>
    </source>
</evidence>
<comment type="similarity">
    <text evidence="8">Belongs to the methylthiotransferase family. RimO subfamily.</text>
</comment>
<dbReference type="Pfam" id="PF04055">
    <property type="entry name" value="Radical_SAM"/>
    <property type="match status" value="1"/>
</dbReference>
<dbReference type="GO" id="GO:0005840">
    <property type="term" value="C:ribosome"/>
    <property type="evidence" value="ECO:0007669"/>
    <property type="project" value="UniProtKB-KW"/>
</dbReference>
<dbReference type="NCBIfam" id="TIGR00089">
    <property type="entry name" value="MiaB/RimO family radical SAM methylthiotransferase"/>
    <property type="match status" value="1"/>
</dbReference>
<feature type="domain" description="TRAM" evidence="9">
    <location>
        <begin position="364"/>
        <end position="428"/>
    </location>
</feature>
<keyword evidence="3 8" id="KW-0808">Transferase</keyword>
<keyword evidence="7 8" id="KW-0411">Iron-sulfur</keyword>
<dbReference type="PROSITE" id="PS01278">
    <property type="entry name" value="MTTASE_RADICAL"/>
    <property type="match status" value="1"/>
</dbReference>
<evidence type="ECO:0000256" key="7">
    <source>
        <dbReference type="ARBA" id="ARBA00023014"/>
    </source>
</evidence>
<dbReference type="InterPro" id="IPR005840">
    <property type="entry name" value="Ribosomal_uS12_MeSTrfase_RimO"/>
</dbReference>
<dbReference type="InterPro" id="IPR012340">
    <property type="entry name" value="NA-bd_OB-fold"/>
</dbReference>
<evidence type="ECO:0000259" key="9">
    <source>
        <dbReference type="PROSITE" id="PS50926"/>
    </source>
</evidence>
<evidence type="ECO:0000256" key="3">
    <source>
        <dbReference type="ARBA" id="ARBA00022679"/>
    </source>
</evidence>
<feature type="binding site" evidence="8">
    <location>
        <position position="83"/>
    </location>
    <ligand>
        <name>[4Fe-4S] cluster</name>
        <dbReference type="ChEBI" id="CHEBI:49883"/>
        <label>1</label>
    </ligand>
</feature>
<evidence type="ECO:0000256" key="8">
    <source>
        <dbReference type="HAMAP-Rule" id="MF_01865"/>
    </source>
</evidence>
<dbReference type="InterPro" id="IPR007197">
    <property type="entry name" value="rSAM"/>
</dbReference>
<dbReference type="InterPro" id="IPR002792">
    <property type="entry name" value="TRAM_dom"/>
</dbReference>
<evidence type="ECO:0000259" key="10">
    <source>
        <dbReference type="PROSITE" id="PS51449"/>
    </source>
</evidence>
<feature type="binding site" evidence="8">
    <location>
        <position position="49"/>
    </location>
    <ligand>
        <name>[4Fe-4S] cluster</name>
        <dbReference type="ChEBI" id="CHEBI:49883"/>
        <label>1</label>
    </ligand>
</feature>
<evidence type="ECO:0000256" key="6">
    <source>
        <dbReference type="ARBA" id="ARBA00023004"/>
    </source>
</evidence>
<dbReference type="InterPro" id="IPR020612">
    <property type="entry name" value="Methylthiotransferase_CS"/>
</dbReference>
<evidence type="ECO:0000313" key="12">
    <source>
        <dbReference type="EMBL" id="SMO43005.1"/>
    </source>
</evidence>
<dbReference type="Gene3D" id="2.40.50.140">
    <property type="entry name" value="Nucleic acid-binding proteins"/>
    <property type="match status" value="1"/>
</dbReference>
<dbReference type="GO" id="GO:0103039">
    <property type="term" value="F:protein methylthiotransferase activity"/>
    <property type="evidence" value="ECO:0007669"/>
    <property type="project" value="UniProtKB-EC"/>
</dbReference>
<dbReference type="GO" id="GO:0005829">
    <property type="term" value="C:cytosol"/>
    <property type="evidence" value="ECO:0007669"/>
    <property type="project" value="TreeGrafter"/>
</dbReference>
<keyword evidence="1 8" id="KW-0004">4Fe-4S</keyword>
<dbReference type="OrthoDB" id="9805215at2"/>
<evidence type="ECO:0000256" key="1">
    <source>
        <dbReference type="ARBA" id="ARBA00022485"/>
    </source>
</evidence>
<keyword evidence="12" id="KW-0687">Ribonucleoprotein</keyword>
<dbReference type="RefSeq" id="WP_142934156.1">
    <property type="nucleotide sequence ID" value="NZ_FXTM01000004.1"/>
</dbReference>
<dbReference type="InterPro" id="IPR005839">
    <property type="entry name" value="Methylthiotransferase"/>
</dbReference>
<evidence type="ECO:0000256" key="2">
    <source>
        <dbReference type="ARBA" id="ARBA00022490"/>
    </source>
</evidence>
<feature type="binding site" evidence="8">
    <location>
        <position position="12"/>
    </location>
    <ligand>
        <name>[4Fe-4S] cluster</name>
        <dbReference type="ChEBI" id="CHEBI:49883"/>
        <label>1</label>
    </ligand>
</feature>
<dbReference type="CDD" id="cd01335">
    <property type="entry name" value="Radical_SAM"/>
    <property type="match status" value="1"/>
</dbReference>
<dbReference type="GO" id="GO:0035599">
    <property type="term" value="F:aspartic acid methylthiotransferase activity"/>
    <property type="evidence" value="ECO:0007669"/>
    <property type="project" value="TreeGrafter"/>
</dbReference>
<keyword evidence="5 8" id="KW-0479">Metal-binding</keyword>
<dbReference type="SFLD" id="SFLDG01082">
    <property type="entry name" value="B12-binding_domain_containing"/>
    <property type="match status" value="1"/>
</dbReference>
<protein>
    <recommendedName>
        <fullName evidence="8">Ribosomal protein uS12 methylthiotransferase RimO</fullName>
        <shortName evidence="8">uS12 MTTase</shortName>
        <shortName evidence="8">uS12 methylthiotransferase</shortName>
        <ecNumber evidence="8">2.8.4.4</ecNumber>
    </recommendedName>
    <alternativeName>
        <fullName evidence="8">Ribosomal protein uS12 (aspartate-C(3))-methylthiotransferase</fullName>
    </alternativeName>
    <alternativeName>
        <fullName evidence="8">Ribosome maturation factor RimO</fullName>
    </alternativeName>
</protein>
<dbReference type="Proteomes" id="UP000317315">
    <property type="component" value="Unassembled WGS sequence"/>
</dbReference>
<feature type="binding site" evidence="8">
    <location>
        <position position="150"/>
    </location>
    <ligand>
        <name>[4Fe-4S] cluster</name>
        <dbReference type="ChEBI" id="CHEBI:49883"/>
        <label>2</label>
        <note>4Fe-4S-S-AdoMet</note>
    </ligand>
</feature>
<feature type="domain" description="Radical SAM core" evidence="11">
    <location>
        <begin position="132"/>
        <end position="361"/>
    </location>
</feature>
<comment type="subcellular location">
    <subcellularLocation>
        <location evidence="8">Cytoplasm</location>
    </subcellularLocation>
</comment>
<dbReference type="NCBIfam" id="TIGR01125">
    <property type="entry name" value="30S ribosomal protein S12 methylthiotransferase RimO"/>
    <property type="match status" value="1"/>
</dbReference>
<proteinExistence type="inferred from homology"/>
<gene>
    <name evidence="8" type="primary">rimO</name>
    <name evidence="12" type="ORF">SAMN06269117_10455</name>
</gene>
<dbReference type="Gene3D" id="3.80.30.20">
    <property type="entry name" value="tm_1862 like domain"/>
    <property type="match status" value="1"/>
</dbReference>
<dbReference type="FunFam" id="3.80.30.20:FF:000001">
    <property type="entry name" value="tRNA-2-methylthio-N(6)-dimethylallyladenosine synthase 2"/>
    <property type="match status" value="1"/>
</dbReference>
<sequence>MKKKVAVISLGCPKNLVDTETMVGLLKATGDVVFVDNLQDADIILVNTCGFIQPAKEESIDEILNAIEEKKENPEKKVVVAGCLYQRYKEELKKELPEVDSFIGTNEILSSVEKILNRKVSYSKPYLLREILTPKHIAYLKISEGCSNGCTYCAIPLIRGGLRSRPIDEVFDEAKRLSDLGVRELYVIAQDTTAYLYDRGERNGLLKLLERLERIEGIEWIRLMYTYPSHISDSLIDFISNSEKVVKYLDVPLQHISDKVLSSMGRKYTRGDAEKLIEKLRRRIPGIAIRTTFIVGFPTEGEREFEELHSFIKDYQFDWVGFFKYYSEEGTVAYKLEDLPGEVKESRLSLLEETQFWIYEKKNKRLVGKEFDLIVDRESDEMPGFWEARSYRNAYEIDGIVYLKGSFKPGEIVRGKVTELASNVDLIAEPSNEGKEAE</sequence>
<evidence type="ECO:0000256" key="5">
    <source>
        <dbReference type="ARBA" id="ARBA00022723"/>
    </source>
</evidence>
<evidence type="ECO:0000256" key="4">
    <source>
        <dbReference type="ARBA" id="ARBA00022691"/>
    </source>
</evidence>
<dbReference type="SFLD" id="SFLDG01061">
    <property type="entry name" value="methylthiotransferase"/>
    <property type="match status" value="1"/>
</dbReference>
<dbReference type="Pfam" id="PF00919">
    <property type="entry name" value="UPF0004"/>
    <property type="match status" value="1"/>
</dbReference>
<organism evidence="12 13">
    <name type="scientific">Balnearium lithotrophicum</name>
    <dbReference type="NCBI Taxonomy" id="223788"/>
    <lineage>
        <taxon>Bacteria</taxon>
        <taxon>Pseudomonadati</taxon>
        <taxon>Aquificota</taxon>
        <taxon>Aquificia</taxon>
        <taxon>Desulfurobacteriales</taxon>
        <taxon>Desulfurobacteriaceae</taxon>
        <taxon>Balnearium</taxon>
    </lineage>
</organism>
<dbReference type="InterPro" id="IPR006638">
    <property type="entry name" value="Elp3/MiaA/NifB-like_rSAM"/>
</dbReference>
<keyword evidence="4 8" id="KW-0949">S-adenosyl-L-methionine</keyword>
<dbReference type="PANTHER" id="PTHR43837">
    <property type="entry name" value="RIBOSOMAL PROTEIN S12 METHYLTHIOTRANSFERASE RIMO"/>
    <property type="match status" value="1"/>
</dbReference>
<keyword evidence="12" id="KW-0689">Ribosomal protein</keyword>
<dbReference type="SUPFAM" id="SSF102114">
    <property type="entry name" value="Radical SAM enzymes"/>
    <property type="match status" value="1"/>
</dbReference>
<evidence type="ECO:0000259" key="11">
    <source>
        <dbReference type="PROSITE" id="PS51918"/>
    </source>
</evidence>
<reference evidence="12 13" key="1">
    <citation type="submission" date="2017-05" db="EMBL/GenBank/DDBJ databases">
        <authorList>
            <person name="Varghese N."/>
            <person name="Submissions S."/>
        </authorList>
    </citation>
    <scope>NUCLEOTIDE SEQUENCE [LARGE SCALE GENOMIC DNA]</scope>
    <source>
        <strain evidence="12 13">DSM 16304</strain>
    </source>
</reference>
<dbReference type="EMBL" id="FXTM01000004">
    <property type="protein sequence ID" value="SMO43005.1"/>
    <property type="molecule type" value="Genomic_DNA"/>
</dbReference>
<feature type="domain" description="MTTase N-terminal" evidence="10">
    <location>
        <begin position="3"/>
        <end position="121"/>
    </location>
</feature>
<dbReference type="Gene3D" id="3.40.50.12160">
    <property type="entry name" value="Methylthiotransferase, N-terminal domain"/>
    <property type="match status" value="1"/>
</dbReference>
<dbReference type="EC" id="2.8.4.4" evidence="8"/>